<dbReference type="OrthoDB" id="25239at2157"/>
<dbReference type="SUPFAM" id="SSF51735">
    <property type="entry name" value="NAD(P)-binding Rossmann-fold domains"/>
    <property type="match status" value="1"/>
</dbReference>
<dbReference type="SUPFAM" id="SSF55347">
    <property type="entry name" value="Glyceraldehyde-3-phosphate dehydrogenase-like, C-terminal domain"/>
    <property type="match status" value="1"/>
</dbReference>
<dbReference type="PANTHER" id="PTHR43377">
    <property type="entry name" value="BILIVERDIN REDUCTASE A"/>
    <property type="match status" value="1"/>
</dbReference>
<dbReference type="InterPro" id="IPR053561">
    <property type="entry name" value="UDP-GlcNAc_3-dehydrogenase"/>
</dbReference>
<comment type="caution">
    <text evidence="3">The sequence shown here is derived from an EMBL/GenBank/DDBJ whole genome shotgun (WGS) entry which is preliminary data.</text>
</comment>
<sequence>MRVGVIGAGAMGQNHLRIYNEMGNIDLVGVCDIDQARARAMAKRYNTEAYFNHKELLKQELDGVSIVVPTTLHTRVAIDSIDAGTHLLVEKPVADTIENADTIINAAHDADVKLMVGHIERYNPAVIKLKEIIDSGMIGKIVSISSRRVGPFNPRIRDVGIIMDLGVHDIDVISYLYGRKINEVYTIAGSDIHSFEDHATILLRCNNNLSGMIETNWLTPNKIRTLTAIGLKGVAYLDYIKQTVELHDESWIRMARVEPREPLRNELEYFIKAITNGSEIISNGETSRHALQVVTAAIESYQKGKAIEIK</sequence>
<gene>
    <name evidence="3" type="ORF">ANME2D_02707</name>
</gene>
<dbReference type="InterPro" id="IPR051450">
    <property type="entry name" value="Gfo/Idh/MocA_Oxidoreductases"/>
</dbReference>
<evidence type="ECO:0000313" key="4">
    <source>
        <dbReference type="Proteomes" id="UP000027153"/>
    </source>
</evidence>
<evidence type="ECO:0000259" key="1">
    <source>
        <dbReference type="Pfam" id="PF01408"/>
    </source>
</evidence>
<dbReference type="PANTHER" id="PTHR43377:SF1">
    <property type="entry name" value="BILIVERDIN REDUCTASE A"/>
    <property type="match status" value="1"/>
</dbReference>
<dbReference type="Gene3D" id="3.30.360.10">
    <property type="entry name" value="Dihydrodipicolinate Reductase, domain 2"/>
    <property type="match status" value="1"/>
</dbReference>
<dbReference type="GO" id="GO:0000166">
    <property type="term" value="F:nucleotide binding"/>
    <property type="evidence" value="ECO:0007669"/>
    <property type="project" value="InterPro"/>
</dbReference>
<dbReference type="InterPro" id="IPR036291">
    <property type="entry name" value="NAD(P)-bd_dom_sf"/>
</dbReference>
<evidence type="ECO:0000259" key="2">
    <source>
        <dbReference type="Pfam" id="PF22725"/>
    </source>
</evidence>
<dbReference type="NCBIfam" id="NF040723">
    <property type="entry name" value="UDP-GlcNAcDh_Arch"/>
    <property type="match status" value="1"/>
</dbReference>
<protein>
    <submittedName>
        <fullName evidence="3">Putative dehydrogenase</fullName>
    </submittedName>
</protein>
<accession>A0A062V4D0</accession>
<proteinExistence type="predicted"/>
<feature type="domain" description="GFO/IDH/MocA-like oxidoreductase" evidence="2">
    <location>
        <begin position="127"/>
        <end position="234"/>
    </location>
</feature>
<dbReference type="InterPro" id="IPR055170">
    <property type="entry name" value="GFO_IDH_MocA-like_dom"/>
</dbReference>
<dbReference type="InterPro" id="IPR000683">
    <property type="entry name" value="Gfo/Idh/MocA-like_OxRdtase_N"/>
</dbReference>
<evidence type="ECO:0000313" key="3">
    <source>
        <dbReference type="EMBL" id="KCZ70684.1"/>
    </source>
</evidence>
<dbReference type="RefSeq" id="WP_048092489.1">
    <property type="nucleotide sequence ID" value="NZ_JMIY01000007.1"/>
</dbReference>
<feature type="domain" description="Gfo/Idh/MocA-like oxidoreductase N-terminal" evidence="1">
    <location>
        <begin position="1"/>
        <end position="118"/>
    </location>
</feature>
<organism evidence="3 4">
    <name type="scientific">Candidatus Methanoperedens nitratireducens</name>
    <dbReference type="NCBI Taxonomy" id="1392998"/>
    <lineage>
        <taxon>Archaea</taxon>
        <taxon>Methanobacteriati</taxon>
        <taxon>Methanobacteriota</taxon>
        <taxon>Stenosarchaea group</taxon>
        <taxon>Methanomicrobia</taxon>
        <taxon>Methanosarcinales</taxon>
        <taxon>ANME-2 cluster</taxon>
        <taxon>Candidatus Methanoperedentaceae</taxon>
        <taxon>Candidatus Methanoperedens</taxon>
    </lineage>
</organism>
<dbReference type="EMBL" id="JMIY01000007">
    <property type="protein sequence ID" value="KCZ70684.1"/>
    <property type="molecule type" value="Genomic_DNA"/>
</dbReference>
<name>A0A062V4D0_9EURY</name>
<dbReference type="Pfam" id="PF22725">
    <property type="entry name" value="GFO_IDH_MocA_C3"/>
    <property type="match status" value="1"/>
</dbReference>
<dbReference type="Proteomes" id="UP000027153">
    <property type="component" value="Unassembled WGS sequence"/>
</dbReference>
<dbReference type="Pfam" id="PF01408">
    <property type="entry name" value="GFO_IDH_MocA"/>
    <property type="match status" value="1"/>
</dbReference>
<dbReference type="Gene3D" id="3.40.50.720">
    <property type="entry name" value="NAD(P)-binding Rossmann-like Domain"/>
    <property type="match status" value="1"/>
</dbReference>
<dbReference type="PATRIC" id="fig|1392998.3.peg.3005"/>
<reference evidence="3 4" key="1">
    <citation type="journal article" date="2013" name="Nature">
        <title>Anaerobic oxidation of methane coupled to nitrate reduction in a novel archaeal lineage.</title>
        <authorList>
            <person name="Haroon M.F."/>
            <person name="Hu S."/>
            <person name="Shi Y."/>
            <person name="Imelfort M."/>
            <person name="Keller J."/>
            <person name="Hugenholtz P."/>
            <person name="Yuan Z."/>
            <person name="Tyson G.W."/>
        </authorList>
    </citation>
    <scope>NUCLEOTIDE SEQUENCE [LARGE SCALE GENOMIC DNA]</scope>
    <source>
        <strain evidence="3 4">ANME-2d</strain>
    </source>
</reference>
<dbReference type="AlphaFoldDB" id="A0A062V4D0"/>
<keyword evidence="4" id="KW-1185">Reference proteome</keyword>